<evidence type="ECO:0000313" key="2">
    <source>
        <dbReference type="EMBL" id="KAL2744495.1"/>
    </source>
</evidence>
<evidence type="ECO:0000313" key="3">
    <source>
        <dbReference type="Proteomes" id="UP001607303"/>
    </source>
</evidence>
<name>A0ABD2CHF5_VESMC</name>
<accession>A0ABD2CHF5</accession>
<sequence>MMLSTNDNEANKHSKDKTPRMAQSRSRSRIRHEQRCKLPRDKRKKKLCYLTLLFGDMTILRRPNDY</sequence>
<comment type="caution">
    <text evidence="2">The sequence shown here is derived from an EMBL/GenBank/DDBJ whole genome shotgun (WGS) entry which is preliminary data.</text>
</comment>
<feature type="region of interest" description="Disordered" evidence="1">
    <location>
        <begin position="1"/>
        <end position="38"/>
    </location>
</feature>
<evidence type="ECO:0000256" key="1">
    <source>
        <dbReference type="SAM" id="MobiDB-lite"/>
    </source>
</evidence>
<proteinExistence type="predicted"/>
<feature type="compositionally biased region" description="Basic and acidic residues" evidence="1">
    <location>
        <begin position="9"/>
        <end position="19"/>
    </location>
</feature>
<reference evidence="2 3" key="1">
    <citation type="journal article" date="2024" name="Ann. Entomol. Soc. Am.">
        <title>Genomic analyses of the southern and eastern yellowjacket wasps (Hymenoptera: Vespidae) reveal evolutionary signatures of social life.</title>
        <authorList>
            <person name="Catto M.A."/>
            <person name="Caine P.B."/>
            <person name="Orr S.E."/>
            <person name="Hunt B.G."/>
            <person name="Goodisman M.A.D."/>
        </authorList>
    </citation>
    <scope>NUCLEOTIDE SEQUENCE [LARGE SCALE GENOMIC DNA]</scope>
    <source>
        <strain evidence="2">232</strain>
        <tissue evidence="2">Head and thorax</tissue>
    </source>
</reference>
<dbReference type="AlphaFoldDB" id="A0ABD2CHF5"/>
<protein>
    <submittedName>
        <fullName evidence="2">Uncharacterized protein</fullName>
    </submittedName>
</protein>
<organism evidence="2 3">
    <name type="scientific">Vespula maculifrons</name>
    <name type="common">Eastern yellow jacket</name>
    <name type="synonym">Wasp</name>
    <dbReference type="NCBI Taxonomy" id="7453"/>
    <lineage>
        <taxon>Eukaryota</taxon>
        <taxon>Metazoa</taxon>
        <taxon>Ecdysozoa</taxon>
        <taxon>Arthropoda</taxon>
        <taxon>Hexapoda</taxon>
        <taxon>Insecta</taxon>
        <taxon>Pterygota</taxon>
        <taxon>Neoptera</taxon>
        <taxon>Endopterygota</taxon>
        <taxon>Hymenoptera</taxon>
        <taxon>Apocrita</taxon>
        <taxon>Aculeata</taxon>
        <taxon>Vespoidea</taxon>
        <taxon>Vespidae</taxon>
        <taxon>Vespinae</taxon>
        <taxon>Vespula</taxon>
    </lineage>
</organism>
<keyword evidence="3" id="KW-1185">Reference proteome</keyword>
<dbReference type="Proteomes" id="UP001607303">
    <property type="component" value="Unassembled WGS sequence"/>
</dbReference>
<gene>
    <name evidence="2" type="ORF">V1477_007037</name>
</gene>
<dbReference type="EMBL" id="JAYRBN010000050">
    <property type="protein sequence ID" value="KAL2744495.1"/>
    <property type="molecule type" value="Genomic_DNA"/>
</dbReference>